<dbReference type="Proteomes" id="UP000011885">
    <property type="component" value="Unassembled WGS sequence"/>
</dbReference>
<comment type="caution">
    <text evidence="1">The sequence shown here is derived from an EMBL/GenBank/DDBJ whole genome shotgun (WGS) entry which is preliminary data.</text>
</comment>
<reference evidence="1 2" key="1">
    <citation type="journal article" date="2013" name="Mar. Genomics">
        <title>Expression of sulfatases in Rhodopirellula baltica and the diversity of sulfatases in the genus Rhodopirellula.</title>
        <authorList>
            <person name="Wegner C.E."/>
            <person name="Richter-Heitmann T."/>
            <person name="Klindworth A."/>
            <person name="Klockow C."/>
            <person name="Richter M."/>
            <person name="Achstetter T."/>
            <person name="Glockner F.O."/>
            <person name="Harder J."/>
        </authorList>
    </citation>
    <scope>NUCLEOTIDE SEQUENCE [LARGE SCALE GENOMIC DNA]</scope>
    <source>
        <strain evidence="1 2">SM41</strain>
    </source>
</reference>
<sequence length="57" mass="6291">MPRGGLARRAELVLCWFGDPSERLRGCGGGHPYDDGSFEACLRRGAGRWVPERDAMV</sequence>
<accession>M5TW75</accession>
<name>M5TW75_9BACT</name>
<evidence type="ECO:0000313" key="2">
    <source>
        <dbReference type="Proteomes" id="UP000011885"/>
    </source>
</evidence>
<dbReference type="PATRIC" id="fig|1263870.3.peg.5370"/>
<organism evidence="1 2">
    <name type="scientific">Rhodopirellula sallentina SM41</name>
    <dbReference type="NCBI Taxonomy" id="1263870"/>
    <lineage>
        <taxon>Bacteria</taxon>
        <taxon>Pseudomonadati</taxon>
        <taxon>Planctomycetota</taxon>
        <taxon>Planctomycetia</taxon>
        <taxon>Pirellulales</taxon>
        <taxon>Pirellulaceae</taxon>
        <taxon>Rhodopirellula</taxon>
    </lineage>
</organism>
<dbReference type="AlphaFoldDB" id="M5TW75"/>
<protein>
    <submittedName>
        <fullName evidence="1">Uncharacterized protein</fullName>
    </submittedName>
</protein>
<keyword evidence="2" id="KW-1185">Reference proteome</keyword>
<evidence type="ECO:0000313" key="1">
    <source>
        <dbReference type="EMBL" id="EMI53462.1"/>
    </source>
</evidence>
<gene>
    <name evidence="1" type="ORF">RSSM_05078</name>
</gene>
<proteinExistence type="predicted"/>
<dbReference type="EMBL" id="ANOH01000350">
    <property type="protein sequence ID" value="EMI53462.1"/>
    <property type="molecule type" value="Genomic_DNA"/>
</dbReference>